<dbReference type="EMBL" id="AUBJ02000001">
    <property type="protein sequence ID" value="MCP2330419.1"/>
    <property type="molecule type" value="Genomic_DNA"/>
</dbReference>
<dbReference type="InterPro" id="IPR036390">
    <property type="entry name" value="WH_DNA-bd_sf"/>
</dbReference>
<name>A0ABT1JDY3_ACTCY</name>
<dbReference type="Proteomes" id="UP000791080">
    <property type="component" value="Unassembled WGS sequence"/>
</dbReference>
<comment type="caution">
    <text evidence="1">The sequence shown here is derived from an EMBL/GenBank/DDBJ whole genome shotgun (WGS) entry which is preliminary data.</text>
</comment>
<keyword evidence="2" id="KW-1185">Reference proteome</keyword>
<reference evidence="1 2" key="2">
    <citation type="submission" date="2022-06" db="EMBL/GenBank/DDBJ databases">
        <title>Genomic Encyclopedia of Type Strains, Phase I: the one thousand microbial genomes (KMG-I) project.</title>
        <authorList>
            <person name="Kyrpides N."/>
        </authorList>
    </citation>
    <scope>NUCLEOTIDE SEQUENCE [LARGE SCALE GENOMIC DNA]</scope>
    <source>
        <strain evidence="1 2">DSM 43889</strain>
    </source>
</reference>
<accession>A0ABT1JDY3</accession>
<proteinExistence type="predicted"/>
<reference evidence="1 2" key="1">
    <citation type="submission" date="2013-07" db="EMBL/GenBank/DDBJ databases">
        <authorList>
            <consortium name="DOE Joint Genome Institute"/>
            <person name="Reeve W."/>
            <person name="Huntemann M."/>
            <person name="Han J."/>
            <person name="Chen A."/>
            <person name="Kyrpides N."/>
            <person name="Mavromatis K."/>
            <person name="Markowitz V."/>
            <person name="Palaniappan K."/>
            <person name="Ivanova N."/>
            <person name="Schaumberg A."/>
            <person name="Pati A."/>
            <person name="Liolios K."/>
            <person name="Nordberg H.P."/>
            <person name="Cantor M.N."/>
            <person name="Hua S.X."/>
            <person name="Woyke T."/>
        </authorList>
    </citation>
    <scope>NUCLEOTIDE SEQUENCE [LARGE SCALE GENOMIC DNA]</scope>
    <source>
        <strain evidence="1 2">DSM 43889</strain>
    </source>
</reference>
<sequence length="133" mass="14944">MIATPAKDTPGRTDYSLTTTGETEFHRLLRDALRRPEHRPDTLGAALALLPALTREEAITLLTERLRTLETERTEKAELAELGTAPGTEHLRELPRLWEHTARGGIEWTQGLLHRLRSGTYAMTNDNTHTTPP</sequence>
<evidence type="ECO:0008006" key="3">
    <source>
        <dbReference type="Google" id="ProtNLM"/>
    </source>
</evidence>
<gene>
    <name evidence="1" type="ORF">G443_000689</name>
</gene>
<evidence type="ECO:0000313" key="1">
    <source>
        <dbReference type="EMBL" id="MCP2330419.1"/>
    </source>
</evidence>
<organism evidence="1 2">
    <name type="scientific">Actinoalloteichus caeruleus DSM 43889</name>
    <dbReference type="NCBI Taxonomy" id="1120930"/>
    <lineage>
        <taxon>Bacteria</taxon>
        <taxon>Bacillati</taxon>
        <taxon>Actinomycetota</taxon>
        <taxon>Actinomycetes</taxon>
        <taxon>Pseudonocardiales</taxon>
        <taxon>Pseudonocardiaceae</taxon>
        <taxon>Actinoalloteichus</taxon>
        <taxon>Actinoalloteichus cyanogriseus</taxon>
    </lineage>
</organism>
<dbReference type="SUPFAM" id="SSF46785">
    <property type="entry name" value="Winged helix' DNA-binding domain"/>
    <property type="match status" value="1"/>
</dbReference>
<protein>
    <recommendedName>
        <fullName evidence="3">Transcriptional regulator</fullName>
    </recommendedName>
</protein>
<evidence type="ECO:0000313" key="2">
    <source>
        <dbReference type="Proteomes" id="UP000791080"/>
    </source>
</evidence>